<dbReference type="PANTHER" id="PTHR11601:SF34">
    <property type="entry name" value="CYSTEINE DESULFURASE"/>
    <property type="match status" value="1"/>
</dbReference>
<dbReference type="Gene3D" id="3.90.1150.10">
    <property type="entry name" value="Aspartate Aminotransferase, domain 1"/>
    <property type="match status" value="1"/>
</dbReference>
<accession>A0A382CYF9</accession>
<evidence type="ECO:0000256" key="3">
    <source>
        <dbReference type="ARBA" id="ARBA00012239"/>
    </source>
</evidence>
<evidence type="ECO:0000256" key="4">
    <source>
        <dbReference type="ARBA" id="ARBA00022679"/>
    </source>
</evidence>
<dbReference type="EMBL" id="UINC01036627">
    <property type="protein sequence ID" value="SVB30889.1"/>
    <property type="molecule type" value="Genomic_DNA"/>
</dbReference>
<dbReference type="PIRSF" id="PIRSF005572">
    <property type="entry name" value="NifS"/>
    <property type="match status" value="1"/>
</dbReference>
<keyword evidence="5" id="KW-0479">Metal-binding</keyword>
<feature type="domain" description="Aminotransferase class V" evidence="9">
    <location>
        <begin position="5"/>
        <end position="368"/>
    </location>
</feature>
<dbReference type="GO" id="GO:0051536">
    <property type="term" value="F:iron-sulfur cluster binding"/>
    <property type="evidence" value="ECO:0007669"/>
    <property type="project" value="UniProtKB-KW"/>
</dbReference>
<evidence type="ECO:0000256" key="1">
    <source>
        <dbReference type="ARBA" id="ARBA00001933"/>
    </source>
</evidence>
<dbReference type="GO" id="GO:0031071">
    <property type="term" value="F:cysteine desulfurase activity"/>
    <property type="evidence" value="ECO:0007669"/>
    <property type="project" value="UniProtKB-EC"/>
</dbReference>
<dbReference type="InterPro" id="IPR015424">
    <property type="entry name" value="PyrdxlP-dep_Trfase"/>
</dbReference>
<dbReference type="InterPro" id="IPR000192">
    <property type="entry name" value="Aminotrans_V_dom"/>
</dbReference>
<dbReference type="InterPro" id="IPR016454">
    <property type="entry name" value="Cysteine_dSase"/>
</dbReference>
<comment type="cofactor">
    <cofactor evidence="1">
        <name>pyridoxal 5'-phosphate</name>
        <dbReference type="ChEBI" id="CHEBI:597326"/>
    </cofactor>
</comment>
<sequence>MAKKIYLDYQATTPVDPTVLEKMLPFFSENFGNPHSNNHQYGKFANDAVEDARKAVAELINAENEEIIFTSGATESNNFAIKSIAKNYFDKDFQIITINTEHKCVLESCHSLEKEKFEVHYLEVNEDGLINLNELETLLKNKPALVSVMHVNNEIGVIQPLEEIGKLCKKHNAVFHSDVAQSLGCLEVDVKKFNLKALSISAHKIYGPKGVGAIYISNDIKNTLRPLIDGGGQEKMLRSGTLSPALCVGLGEACKDLKKNRSQYFEHYKKLKSYILSELIKSKIDFVINGSVEKRSPVNLNICITGKIAEQLFTFFPHIALSTGAACTSGTIVRSHVLSALKISDEQIDGSFRISFGRQSSKEDIKELLDCLIKIKS</sequence>
<dbReference type="Pfam" id="PF00266">
    <property type="entry name" value="Aminotran_5"/>
    <property type="match status" value="1"/>
</dbReference>
<evidence type="ECO:0000259" key="9">
    <source>
        <dbReference type="Pfam" id="PF00266"/>
    </source>
</evidence>
<organism evidence="10">
    <name type="scientific">marine metagenome</name>
    <dbReference type="NCBI Taxonomy" id="408172"/>
    <lineage>
        <taxon>unclassified sequences</taxon>
        <taxon>metagenomes</taxon>
        <taxon>ecological metagenomes</taxon>
    </lineage>
</organism>
<dbReference type="InterPro" id="IPR015422">
    <property type="entry name" value="PyrdxlP-dep_Trfase_small"/>
</dbReference>
<keyword evidence="6" id="KW-0663">Pyridoxal phosphate</keyword>
<gene>
    <name evidence="10" type="ORF">METZ01_LOCUS183743</name>
</gene>
<evidence type="ECO:0000256" key="5">
    <source>
        <dbReference type="ARBA" id="ARBA00022723"/>
    </source>
</evidence>
<evidence type="ECO:0000313" key="10">
    <source>
        <dbReference type="EMBL" id="SVB30889.1"/>
    </source>
</evidence>
<comment type="similarity">
    <text evidence="2">Belongs to the class-V pyridoxal-phosphate-dependent aminotransferase family. NifS/IscS subfamily.</text>
</comment>
<protein>
    <recommendedName>
        <fullName evidence="3">cysteine desulfurase</fullName>
        <ecNumber evidence="3">2.8.1.7</ecNumber>
    </recommendedName>
</protein>
<evidence type="ECO:0000256" key="6">
    <source>
        <dbReference type="ARBA" id="ARBA00022898"/>
    </source>
</evidence>
<dbReference type="AlphaFoldDB" id="A0A382CYF9"/>
<evidence type="ECO:0000256" key="8">
    <source>
        <dbReference type="ARBA" id="ARBA00023014"/>
    </source>
</evidence>
<evidence type="ECO:0000256" key="2">
    <source>
        <dbReference type="ARBA" id="ARBA00006490"/>
    </source>
</evidence>
<dbReference type="Gene3D" id="3.40.640.10">
    <property type="entry name" value="Type I PLP-dependent aspartate aminotransferase-like (Major domain)"/>
    <property type="match status" value="1"/>
</dbReference>
<keyword evidence="7" id="KW-0408">Iron</keyword>
<reference evidence="10" key="1">
    <citation type="submission" date="2018-05" db="EMBL/GenBank/DDBJ databases">
        <authorList>
            <person name="Lanie J.A."/>
            <person name="Ng W.-L."/>
            <person name="Kazmierczak K.M."/>
            <person name="Andrzejewski T.M."/>
            <person name="Davidsen T.M."/>
            <person name="Wayne K.J."/>
            <person name="Tettelin H."/>
            <person name="Glass J.I."/>
            <person name="Rusch D."/>
            <person name="Podicherti R."/>
            <person name="Tsui H.-C.T."/>
            <person name="Winkler M.E."/>
        </authorList>
    </citation>
    <scope>NUCLEOTIDE SEQUENCE</scope>
</reference>
<proteinExistence type="inferred from homology"/>
<dbReference type="PANTHER" id="PTHR11601">
    <property type="entry name" value="CYSTEINE DESULFURYLASE FAMILY MEMBER"/>
    <property type="match status" value="1"/>
</dbReference>
<evidence type="ECO:0000256" key="7">
    <source>
        <dbReference type="ARBA" id="ARBA00023004"/>
    </source>
</evidence>
<name>A0A382CYF9_9ZZZZ</name>
<dbReference type="EC" id="2.8.1.7" evidence="3"/>
<keyword evidence="8" id="KW-0411">Iron-sulfur</keyword>
<dbReference type="InterPro" id="IPR015421">
    <property type="entry name" value="PyrdxlP-dep_Trfase_major"/>
</dbReference>
<dbReference type="SUPFAM" id="SSF53383">
    <property type="entry name" value="PLP-dependent transferases"/>
    <property type="match status" value="1"/>
</dbReference>
<dbReference type="GO" id="GO:0046872">
    <property type="term" value="F:metal ion binding"/>
    <property type="evidence" value="ECO:0007669"/>
    <property type="project" value="UniProtKB-KW"/>
</dbReference>
<keyword evidence="4" id="KW-0808">Transferase</keyword>
<dbReference type="FunFam" id="3.40.640.10:FF:000003">
    <property type="entry name" value="Cysteine desulfurase IscS"/>
    <property type="match status" value="1"/>
</dbReference>